<protein>
    <submittedName>
        <fullName evidence="2">Uncharacterized protein</fullName>
    </submittedName>
</protein>
<comment type="caution">
    <text evidence="2">The sequence shown here is derived from an EMBL/GenBank/DDBJ whole genome shotgun (WGS) entry which is preliminary data.</text>
</comment>
<feature type="transmembrane region" description="Helical" evidence="1">
    <location>
        <begin position="86"/>
        <end position="109"/>
    </location>
</feature>
<name>A0A6N6RGR2_9FLAO</name>
<sequence>MSTRAEQLAFCTQCTKRSFDPAKGVICSLTSEQATFDGTCPDYEKDETVKPKPLVSDDGTAGASANEVVDLLSPEYKQQLKDQQNIVTGLIASLVVGLTTAILWATITIVTEYQIGWLAVGVGAAVGITMRFAGKGIDQVFGLIGGAVALFSVVLGNIFVIVGLVADMEGLTVFETLSLMNWSILPELMAETFSPIDILFYFLAIGAGYKYSFRTIDQIK</sequence>
<dbReference type="OrthoDB" id="762068at2"/>
<proteinExistence type="predicted"/>
<evidence type="ECO:0000256" key="1">
    <source>
        <dbReference type="SAM" id="Phobius"/>
    </source>
</evidence>
<evidence type="ECO:0000313" key="3">
    <source>
        <dbReference type="Proteomes" id="UP000468650"/>
    </source>
</evidence>
<reference evidence="2 3" key="1">
    <citation type="submission" date="2019-09" db="EMBL/GenBank/DDBJ databases">
        <title>Genomes of family Cryomorphaceae.</title>
        <authorList>
            <person name="Bowman J.P."/>
        </authorList>
    </citation>
    <scope>NUCLEOTIDE SEQUENCE [LARGE SCALE GENOMIC DNA]</scope>
    <source>
        <strain evidence="2 3">LMG 25704</strain>
    </source>
</reference>
<feature type="transmembrane region" description="Helical" evidence="1">
    <location>
        <begin position="140"/>
        <end position="166"/>
    </location>
</feature>
<keyword evidence="1" id="KW-0472">Membrane</keyword>
<accession>A0A6N6RGR2</accession>
<feature type="transmembrane region" description="Helical" evidence="1">
    <location>
        <begin position="192"/>
        <end position="211"/>
    </location>
</feature>
<dbReference type="RefSeq" id="WP_151667760.1">
    <property type="nucleotide sequence ID" value="NZ_WBVO01000008.1"/>
</dbReference>
<gene>
    <name evidence="2" type="ORF">F8C67_10285</name>
</gene>
<organism evidence="2 3">
    <name type="scientific">Phaeocystidibacter luteus</name>
    <dbReference type="NCBI Taxonomy" id="911197"/>
    <lineage>
        <taxon>Bacteria</taxon>
        <taxon>Pseudomonadati</taxon>
        <taxon>Bacteroidota</taxon>
        <taxon>Flavobacteriia</taxon>
        <taxon>Flavobacteriales</taxon>
        <taxon>Phaeocystidibacteraceae</taxon>
        <taxon>Phaeocystidibacter</taxon>
    </lineage>
</organism>
<dbReference type="AlphaFoldDB" id="A0A6N6RGR2"/>
<feature type="transmembrane region" description="Helical" evidence="1">
    <location>
        <begin position="115"/>
        <end position="133"/>
    </location>
</feature>
<keyword evidence="1" id="KW-1133">Transmembrane helix</keyword>
<keyword evidence="1" id="KW-0812">Transmembrane</keyword>
<dbReference type="Proteomes" id="UP000468650">
    <property type="component" value="Unassembled WGS sequence"/>
</dbReference>
<keyword evidence="3" id="KW-1185">Reference proteome</keyword>
<dbReference type="EMBL" id="WBVO01000008">
    <property type="protein sequence ID" value="KAB2808665.1"/>
    <property type="molecule type" value="Genomic_DNA"/>
</dbReference>
<evidence type="ECO:0000313" key="2">
    <source>
        <dbReference type="EMBL" id="KAB2808665.1"/>
    </source>
</evidence>